<dbReference type="EMBL" id="LBMM01006035">
    <property type="protein sequence ID" value="KMQ90997.1"/>
    <property type="molecule type" value="Genomic_DNA"/>
</dbReference>
<protein>
    <submittedName>
        <fullName evidence="1">Sphingosine-1-phosphate phosphatase</fullName>
    </submittedName>
</protein>
<proteinExistence type="predicted"/>
<organism evidence="1 2">
    <name type="scientific">Lasius niger</name>
    <name type="common">Black garden ant</name>
    <dbReference type="NCBI Taxonomy" id="67767"/>
    <lineage>
        <taxon>Eukaryota</taxon>
        <taxon>Metazoa</taxon>
        <taxon>Ecdysozoa</taxon>
        <taxon>Arthropoda</taxon>
        <taxon>Hexapoda</taxon>
        <taxon>Insecta</taxon>
        <taxon>Pterygota</taxon>
        <taxon>Neoptera</taxon>
        <taxon>Endopterygota</taxon>
        <taxon>Hymenoptera</taxon>
        <taxon>Apocrita</taxon>
        <taxon>Aculeata</taxon>
        <taxon>Formicoidea</taxon>
        <taxon>Formicidae</taxon>
        <taxon>Formicinae</taxon>
        <taxon>Lasius</taxon>
        <taxon>Lasius</taxon>
    </lineage>
</organism>
<reference evidence="1 2" key="1">
    <citation type="submission" date="2015-04" db="EMBL/GenBank/DDBJ databases">
        <title>Lasius niger genome sequencing.</title>
        <authorList>
            <person name="Konorov E.A."/>
            <person name="Nikitin M.A."/>
            <person name="Kirill M.V."/>
            <person name="Chang P."/>
        </authorList>
    </citation>
    <scope>NUCLEOTIDE SEQUENCE [LARGE SCALE GENOMIC DNA]</scope>
    <source>
        <tissue evidence="1">Whole</tissue>
    </source>
</reference>
<comment type="caution">
    <text evidence="1">The sequence shown here is derived from an EMBL/GenBank/DDBJ whole genome shotgun (WGS) entry which is preliminary data.</text>
</comment>
<dbReference type="AlphaFoldDB" id="A0A0J7KL38"/>
<gene>
    <name evidence="1" type="ORF">RF55_9188</name>
</gene>
<dbReference type="PaxDb" id="67767-A0A0J7KL38"/>
<keyword evidence="2" id="KW-1185">Reference proteome</keyword>
<evidence type="ECO:0000313" key="1">
    <source>
        <dbReference type="EMBL" id="KMQ90997.1"/>
    </source>
</evidence>
<sequence>MNILPHTNRVIDTDNDDDDVVMNIDMSHIRSKDKTQINLKTLVIPKDYNIKISLSADNRHVANARKATLKRISSPLSDNSSGIKKPTIKAQDSRLLNKYSLESKPPFVVNIELIPPSIPSKYPCKF</sequence>
<evidence type="ECO:0000313" key="2">
    <source>
        <dbReference type="Proteomes" id="UP000036403"/>
    </source>
</evidence>
<dbReference type="Proteomes" id="UP000036403">
    <property type="component" value="Unassembled WGS sequence"/>
</dbReference>
<accession>A0A0J7KL38</accession>
<name>A0A0J7KL38_LASNI</name>